<keyword evidence="3" id="KW-0285">Flavoprotein</keyword>
<keyword evidence="4" id="KW-0274">FAD</keyword>
<evidence type="ECO:0000256" key="2">
    <source>
        <dbReference type="ARBA" id="ARBA00010790"/>
    </source>
</evidence>
<dbReference type="EMBL" id="CP053435">
    <property type="protein sequence ID" value="QJW91997.1"/>
    <property type="molecule type" value="Genomic_DNA"/>
</dbReference>
<dbReference type="PANTHER" id="PTHR11552">
    <property type="entry name" value="GLUCOSE-METHANOL-CHOLINE GMC OXIDOREDUCTASE"/>
    <property type="match status" value="1"/>
</dbReference>
<dbReference type="KEGG" id="stae:HNV11_22740"/>
<dbReference type="RefSeq" id="WP_171741848.1">
    <property type="nucleotide sequence ID" value="NZ_CP053435.1"/>
</dbReference>
<reference evidence="6 7" key="1">
    <citation type="submission" date="2020-05" db="EMBL/GenBank/DDBJ databases">
        <title>Genome sequencing of Spirosoma sp. TS118.</title>
        <authorList>
            <person name="Lee J.-H."/>
            <person name="Jeong S."/>
            <person name="Zhao L."/>
            <person name="Jung J.-H."/>
            <person name="Kim M.-K."/>
            <person name="Lim S."/>
        </authorList>
    </citation>
    <scope>NUCLEOTIDE SEQUENCE [LARGE SCALE GENOMIC DNA]</scope>
    <source>
        <strain evidence="6 7">TS118</strain>
    </source>
</reference>
<proteinExistence type="inferred from homology"/>
<dbReference type="PANTHER" id="PTHR11552:SF147">
    <property type="entry name" value="CHOLINE DEHYDROGENASE, MITOCHONDRIAL"/>
    <property type="match status" value="1"/>
</dbReference>
<dbReference type="PIRSF" id="PIRSF000137">
    <property type="entry name" value="Alcohol_oxidase"/>
    <property type="match status" value="1"/>
</dbReference>
<organism evidence="6 7">
    <name type="scientific">Spirosoma taeanense</name>
    <dbReference type="NCBI Taxonomy" id="2735870"/>
    <lineage>
        <taxon>Bacteria</taxon>
        <taxon>Pseudomonadati</taxon>
        <taxon>Bacteroidota</taxon>
        <taxon>Cytophagia</taxon>
        <taxon>Cytophagales</taxon>
        <taxon>Cytophagaceae</taxon>
        <taxon>Spirosoma</taxon>
    </lineage>
</organism>
<dbReference type="InterPro" id="IPR000172">
    <property type="entry name" value="GMC_OxRdtase_N"/>
</dbReference>
<gene>
    <name evidence="6" type="ORF">HNV11_22740</name>
</gene>
<sequence length="558" mass="60691">MQFDYIIVGAGSAGCVLANRLSADPAVSVLLLEAGGPDAKLEIQIPAAYTKLHGSAVDWGFWTEPQTALNGRRIYQPRGKTLGGCSSTNAMAYVRGNRLDYDDWSASGNAGWSYKDLLPYFIRSEHNEQYEQLDPGYHGTEGPLNVTFATRFQTPLAAAFVESCKQTGIPGNNDYNGAQQAGAGLFQFTIKDGRRHSAATAFLKPVLKRPNLNVITHAQTTQILIQNDRATGVEFITGKNQIQQAMARREVILSAGAFHSPQLLMLSGIGPAEGLRSVGIPVKKHLSGVGQNLQDHVFTGVSSLSSQRASSANFHLKPLNQFKGLVQYFLNRNGPMTISPLEAVAFLRVNDPSTEVQPDRINMQFHFAPVHFGNDGRTDFYDLSTYPTTDGYTVLPTLLKPKSRGYIGLQSKNPLDAPVIQPNYLIDDTDCQVLVNGLRKAIEVMQADAFGRFSLGINHPTEYSSDDALWQHILNVLEPVYHPVGTCKMGHDELAVVDADLRVRGIEGLRVIDASIMPTIVSGNTNAPVIMIAEKGADLILGRKISRTNAVGAVTSTK</sequence>
<accession>A0A6M5YD99</accession>
<dbReference type="AlphaFoldDB" id="A0A6M5YD99"/>
<evidence type="ECO:0000256" key="3">
    <source>
        <dbReference type="ARBA" id="ARBA00022630"/>
    </source>
</evidence>
<dbReference type="GO" id="GO:0050660">
    <property type="term" value="F:flavin adenine dinucleotide binding"/>
    <property type="evidence" value="ECO:0007669"/>
    <property type="project" value="InterPro"/>
</dbReference>
<comment type="cofactor">
    <cofactor evidence="1">
        <name>FAD</name>
        <dbReference type="ChEBI" id="CHEBI:57692"/>
    </cofactor>
</comment>
<dbReference type="Proteomes" id="UP000502756">
    <property type="component" value="Chromosome"/>
</dbReference>
<evidence type="ECO:0000313" key="7">
    <source>
        <dbReference type="Proteomes" id="UP000502756"/>
    </source>
</evidence>
<dbReference type="InterPro" id="IPR012132">
    <property type="entry name" value="GMC_OxRdtase"/>
</dbReference>
<dbReference type="SUPFAM" id="SSF51905">
    <property type="entry name" value="FAD/NAD(P)-binding domain"/>
    <property type="match status" value="1"/>
</dbReference>
<comment type="similarity">
    <text evidence="2">Belongs to the GMC oxidoreductase family.</text>
</comment>
<evidence type="ECO:0000259" key="5">
    <source>
        <dbReference type="PROSITE" id="PS00624"/>
    </source>
</evidence>
<dbReference type="InterPro" id="IPR007867">
    <property type="entry name" value="GMC_OxRtase_C"/>
</dbReference>
<feature type="domain" description="Glucose-methanol-choline oxidoreductase N-terminal" evidence="5">
    <location>
        <begin position="256"/>
        <end position="270"/>
    </location>
</feature>
<evidence type="ECO:0000256" key="4">
    <source>
        <dbReference type="ARBA" id="ARBA00022827"/>
    </source>
</evidence>
<dbReference type="Gene3D" id="3.30.560.10">
    <property type="entry name" value="Glucose Oxidase, domain 3"/>
    <property type="match status" value="1"/>
</dbReference>
<name>A0A6M5YD99_9BACT</name>
<dbReference type="Pfam" id="PF00732">
    <property type="entry name" value="GMC_oxred_N"/>
    <property type="match status" value="1"/>
</dbReference>
<dbReference type="PROSITE" id="PS00624">
    <property type="entry name" value="GMC_OXRED_2"/>
    <property type="match status" value="1"/>
</dbReference>
<dbReference type="Pfam" id="PF05199">
    <property type="entry name" value="GMC_oxred_C"/>
    <property type="match status" value="1"/>
</dbReference>
<protein>
    <submittedName>
        <fullName evidence="6">Choline dehydrogenase</fullName>
    </submittedName>
</protein>
<dbReference type="GO" id="GO:0016614">
    <property type="term" value="F:oxidoreductase activity, acting on CH-OH group of donors"/>
    <property type="evidence" value="ECO:0007669"/>
    <property type="project" value="InterPro"/>
</dbReference>
<evidence type="ECO:0000256" key="1">
    <source>
        <dbReference type="ARBA" id="ARBA00001974"/>
    </source>
</evidence>
<dbReference type="Gene3D" id="3.50.50.60">
    <property type="entry name" value="FAD/NAD(P)-binding domain"/>
    <property type="match status" value="1"/>
</dbReference>
<dbReference type="InterPro" id="IPR036188">
    <property type="entry name" value="FAD/NAD-bd_sf"/>
</dbReference>
<evidence type="ECO:0000313" key="6">
    <source>
        <dbReference type="EMBL" id="QJW91997.1"/>
    </source>
</evidence>
<dbReference type="SUPFAM" id="SSF54373">
    <property type="entry name" value="FAD-linked reductases, C-terminal domain"/>
    <property type="match status" value="1"/>
</dbReference>
<keyword evidence="7" id="KW-1185">Reference proteome</keyword>